<proteinExistence type="predicted"/>
<gene>
    <name evidence="1" type="ORF">Q9313_26655</name>
</gene>
<dbReference type="AlphaFoldDB" id="A0AA50H7F1"/>
<dbReference type="Proteomes" id="UP001234585">
    <property type="component" value="Plasmid unnamed4"/>
</dbReference>
<evidence type="ECO:0000313" key="2">
    <source>
        <dbReference type="Proteomes" id="UP001234585"/>
    </source>
</evidence>
<protein>
    <submittedName>
        <fullName evidence="1">Uncharacterized protein</fullName>
    </submittedName>
</protein>
<accession>A0AA50H7F1</accession>
<sequence length="132" mass="14730">MKEANKDLPRAPRDWWEKTLFALILVLPSTIYPFAKAFSTTVTPLGTSLVVAGTLIGLLLLSIFRHVGPTFVEKREAAYQNRHAAEIYSIPVTFDTEPAFVPGFSRLRATRADNSQTVGAWKLRFDHGRQAA</sequence>
<name>A0AA50H7F1_9HYPH</name>
<dbReference type="EMBL" id="CP132306">
    <property type="protein sequence ID" value="WLS00980.1"/>
    <property type="molecule type" value="Genomic_DNA"/>
</dbReference>
<keyword evidence="1" id="KW-0614">Plasmid</keyword>
<geneLocation type="plasmid" evidence="1 2">
    <name>unnamed4</name>
</geneLocation>
<reference evidence="1 2" key="1">
    <citation type="submission" date="2023-08" db="EMBL/GenBank/DDBJ databases">
        <title>Pathogen: clinical or host-associated sample.</title>
        <authorList>
            <person name="Hergert J."/>
            <person name="Casey R."/>
            <person name="Wagner J."/>
            <person name="Young E.L."/>
            <person name="Oakeson K.F."/>
        </authorList>
    </citation>
    <scope>NUCLEOTIDE SEQUENCE [LARGE SCALE GENOMIC DNA]</scope>
    <source>
        <strain evidence="1 2">1760953</strain>
        <plasmid evidence="1 2">unnamed4</plasmid>
    </source>
</reference>
<keyword evidence="2" id="KW-1185">Reference proteome</keyword>
<dbReference type="RefSeq" id="WP_306041142.1">
    <property type="nucleotide sequence ID" value="NZ_CP132306.1"/>
</dbReference>
<evidence type="ECO:0000313" key="1">
    <source>
        <dbReference type="EMBL" id="WLS00980.1"/>
    </source>
</evidence>
<organism evidence="1 2">
    <name type="scientific">Shinella sumterensis</name>
    <dbReference type="NCBI Taxonomy" id="1967501"/>
    <lineage>
        <taxon>Bacteria</taxon>
        <taxon>Pseudomonadati</taxon>
        <taxon>Pseudomonadota</taxon>
        <taxon>Alphaproteobacteria</taxon>
        <taxon>Hyphomicrobiales</taxon>
        <taxon>Rhizobiaceae</taxon>
        <taxon>Shinella</taxon>
    </lineage>
</organism>